<dbReference type="PANTHER" id="PTHR43459:SF1">
    <property type="entry name" value="EG:BACN32G11.4 PROTEIN"/>
    <property type="match status" value="1"/>
</dbReference>
<dbReference type="InterPro" id="IPR001753">
    <property type="entry name" value="Enoyl-CoA_hydra/iso"/>
</dbReference>
<evidence type="ECO:0000313" key="1">
    <source>
        <dbReference type="EMBL" id="SDM82810.1"/>
    </source>
</evidence>
<dbReference type="CDD" id="cd06558">
    <property type="entry name" value="crotonase-like"/>
    <property type="match status" value="1"/>
</dbReference>
<accession>A0A1G9WEB2</accession>
<proteinExistence type="predicted"/>
<keyword evidence="2" id="KW-1185">Reference proteome</keyword>
<organism evidence="1 2">
    <name type="scientific">Maricaulis salignorans</name>
    <dbReference type="NCBI Taxonomy" id="144026"/>
    <lineage>
        <taxon>Bacteria</taxon>
        <taxon>Pseudomonadati</taxon>
        <taxon>Pseudomonadota</taxon>
        <taxon>Alphaproteobacteria</taxon>
        <taxon>Maricaulales</taxon>
        <taxon>Maricaulaceae</taxon>
        <taxon>Maricaulis</taxon>
    </lineage>
</organism>
<dbReference type="AlphaFoldDB" id="A0A1G9WEB2"/>
<keyword evidence="1" id="KW-0413">Isomerase</keyword>
<reference evidence="1 2" key="1">
    <citation type="submission" date="2016-10" db="EMBL/GenBank/DDBJ databases">
        <authorList>
            <person name="de Groot N.N."/>
        </authorList>
    </citation>
    <scope>NUCLEOTIDE SEQUENCE [LARGE SCALE GENOMIC DNA]</scope>
    <source>
        <strain evidence="1 2">DSM 16077</strain>
    </source>
</reference>
<dbReference type="Proteomes" id="UP000199759">
    <property type="component" value="Unassembled WGS sequence"/>
</dbReference>
<dbReference type="SUPFAM" id="SSF52096">
    <property type="entry name" value="ClpP/crotonase"/>
    <property type="match status" value="1"/>
</dbReference>
<dbReference type="STRING" id="144026.SAMN04488568_12428"/>
<dbReference type="Pfam" id="PF00378">
    <property type="entry name" value="ECH_1"/>
    <property type="match status" value="1"/>
</dbReference>
<dbReference type="EMBL" id="FNHG01000024">
    <property type="protein sequence ID" value="SDM82810.1"/>
    <property type="molecule type" value="Genomic_DNA"/>
</dbReference>
<name>A0A1G9WEB2_9PROT</name>
<sequence>MIVSAAAQSGILVSHTDGVARLTLNRPGRGNSLTPGLLDALSQALQDAAGTARAVVLSGTGSCFSSGGDVAAIREHNTSAEDLQTYSDALVGGLNRVLLQLRALPCPVIAAVNGPVTGGSLGLVLAADLSLMVRTAFIQPYYAQMGFAPDGGWTALLPDRIGRARTARWLALDQRVSADEALEMGLIDQLAEPADFDQALTDMLARLEAHDASVIATSRQLLDAQAGPGGLAGRLDAERQAFLIQVARPQTRVRMDRFLGGSSKPAEVEAHA</sequence>
<protein>
    <submittedName>
        <fullName evidence="1">2-(1,2-epoxy-1,2-dihydrophenyl)acetyl-CoA isomerase</fullName>
    </submittedName>
</protein>
<gene>
    <name evidence="1" type="ORF">SAMN04488568_12428</name>
</gene>
<dbReference type="PANTHER" id="PTHR43459">
    <property type="entry name" value="ENOYL-COA HYDRATASE"/>
    <property type="match status" value="1"/>
</dbReference>
<evidence type="ECO:0000313" key="2">
    <source>
        <dbReference type="Proteomes" id="UP000199759"/>
    </source>
</evidence>
<dbReference type="GO" id="GO:0016853">
    <property type="term" value="F:isomerase activity"/>
    <property type="evidence" value="ECO:0007669"/>
    <property type="project" value="UniProtKB-KW"/>
</dbReference>
<dbReference type="Gene3D" id="3.90.226.10">
    <property type="entry name" value="2-enoyl-CoA Hydratase, Chain A, domain 1"/>
    <property type="match status" value="1"/>
</dbReference>
<dbReference type="InterPro" id="IPR029045">
    <property type="entry name" value="ClpP/crotonase-like_dom_sf"/>
</dbReference>